<evidence type="ECO:0000313" key="2">
    <source>
        <dbReference type="Proteomes" id="UP000009070"/>
    </source>
</evidence>
<proteinExistence type="predicted"/>
<dbReference type="Proteomes" id="UP000009070">
    <property type="component" value="Segment"/>
</dbReference>
<keyword evidence="2" id="KW-1185">Reference proteome</keyword>
<accession>Q6KGB4</accession>
<name>Q6KGB4_BPFO1</name>
<reference evidence="1 2" key="1">
    <citation type="submission" date="2000-11" db="EMBL/GenBank/DDBJ databases">
        <title>Bacteriophage Felix O1: Genetic Characterization.</title>
        <authorList>
            <person name="Sriranganathan N."/>
            <person name="Whichard J.M."/>
            <person name="Pierson F.W."/>
            <person name="Kapur V."/>
            <person name="Weigt L.A."/>
        </authorList>
    </citation>
    <scope>NUCLEOTIDE SEQUENCE [LARGE SCALE GENOMIC DNA]</scope>
    <source>
        <strain evidence="1">Felix O1-VT1</strain>
    </source>
</reference>
<evidence type="ECO:0000313" key="1">
    <source>
        <dbReference type="EMBL" id="AAQ14708.1"/>
    </source>
</evidence>
<dbReference type="EMBL" id="AF320576">
    <property type="protein sequence ID" value="AAQ14708.1"/>
    <property type="molecule type" value="Genomic_DNA"/>
</dbReference>
<organismHost>
    <name type="scientific">Salmonella</name>
    <dbReference type="NCBI Taxonomy" id="590"/>
</organismHost>
<organism evidence="1 2">
    <name type="scientific">Salmonella phage Felix O1 (isolate Felix O1-VT1)</name>
    <name type="common">Bacteriophage Felix O1</name>
    <dbReference type="NCBI Taxonomy" id="1283336"/>
    <lineage>
        <taxon>Viruses</taxon>
        <taxon>Duplodnaviria</taxon>
        <taxon>Heunggongvirae</taxon>
        <taxon>Uroviricota</taxon>
        <taxon>Caudoviricetes</taxon>
        <taxon>Andersonviridae</taxon>
        <taxon>Ounavirinae</taxon>
        <taxon>Felixounavirus</taxon>
        <taxon>Felixounavirus felixO1</taxon>
    </lineage>
</organism>
<protein>
    <submittedName>
        <fullName evidence="1">Uncharacterized protein</fullName>
    </submittedName>
</protein>
<sequence length="53" mass="5977">MSRSYFVEIPFSETCDETLSTLSLFTSIVWCANLLSHSASESNLKSLIKTKPY</sequence>